<sequence length="134" mass="15813">MLPTYDLGEMKLKNVEKIFAASHGECYEVEGSLISHYLIDFEGFRVGRVRRKWLVVVEEFASDQSSILHGFLTNDQKIADEFYDEWELDQSRKDKEISDKEYFDKSKGFAGRWVPTVAEIQQKEIEKFFAQFQR</sequence>
<name>A0A0R1UE17_9LACO</name>
<reference evidence="1 2" key="1">
    <citation type="journal article" date="2015" name="Genome Announc.">
        <title>Expanding the biotechnology potential of lactobacilli through comparative genomics of 213 strains and associated genera.</title>
        <authorList>
            <person name="Sun Z."/>
            <person name="Harris H.M."/>
            <person name="McCann A."/>
            <person name="Guo C."/>
            <person name="Argimon S."/>
            <person name="Zhang W."/>
            <person name="Yang X."/>
            <person name="Jeffery I.B."/>
            <person name="Cooney J.C."/>
            <person name="Kagawa T.F."/>
            <person name="Liu W."/>
            <person name="Song Y."/>
            <person name="Salvetti E."/>
            <person name="Wrobel A."/>
            <person name="Rasinkangas P."/>
            <person name="Parkhill J."/>
            <person name="Rea M.C."/>
            <person name="O'Sullivan O."/>
            <person name="Ritari J."/>
            <person name="Douillard F.P."/>
            <person name="Paul Ross R."/>
            <person name="Yang R."/>
            <person name="Briner A.E."/>
            <person name="Felis G.E."/>
            <person name="de Vos W.M."/>
            <person name="Barrangou R."/>
            <person name="Klaenhammer T.R."/>
            <person name="Caufield P.W."/>
            <person name="Cui Y."/>
            <person name="Zhang H."/>
            <person name="O'Toole P.W."/>
        </authorList>
    </citation>
    <scope>NUCLEOTIDE SEQUENCE [LARGE SCALE GENOMIC DNA]</scope>
    <source>
        <strain evidence="1 2">DSM 15946</strain>
    </source>
</reference>
<evidence type="ECO:0000313" key="1">
    <source>
        <dbReference type="EMBL" id="KRL91665.1"/>
    </source>
</evidence>
<accession>A0A0R1UE17</accession>
<evidence type="ECO:0000313" key="2">
    <source>
        <dbReference type="Proteomes" id="UP000050816"/>
    </source>
</evidence>
<protein>
    <submittedName>
        <fullName evidence="1">Uncharacterized protein</fullName>
    </submittedName>
</protein>
<proteinExistence type="predicted"/>
<dbReference type="Proteomes" id="UP000050816">
    <property type="component" value="Unassembled WGS sequence"/>
</dbReference>
<organism evidence="1 2">
    <name type="scientific">Limosilactobacillus ingluviei DSM 15946</name>
    <dbReference type="NCBI Taxonomy" id="1423760"/>
    <lineage>
        <taxon>Bacteria</taxon>
        <taxon>Bacillati</taxon>
        <taxon>Bacillota</taxon>
        <taxon>Bacilli</taxon>
        <taxon>Lactobacillales</taxon>
        <taxon>Lactobacillaceae</taxon>
        <taxon>Limosilactobacillus</taxon>
    </lineage>
</organism>
<comment type="caution">
    <text evidence="1">The sequence shown here is derived from an EMBL/GenBank/DDBJ whole genome shotgun (WGS) entry which is preliminary data.</text>
</comment>
<dbReference type="PATRIC" id="fig|1423760.3.peg.1147"/>
<dbReference type="EMBL" id="AZFK01000018">
    <property type="protein sequence ID" value="KRL91665.1"/>
    <property type="molecule type" value="Genomic_DNA"/>
</dbReference>
<dbReference type="AlphaFoldDB" id="A0A0R1UE17"/>
<gene>
    <name evidence="1" type="ORF">FC43_GL001085</name>
</gene>